<feature type="domain" description="Metallo-beta-lactamase" evidence="3">
    <location>
        <begin position="78"/>
        <end position="297"/>
    </location>
</feature>
<keyword evidence="2" id="KW-0378">Hydrolase</keyword>
<dbReference type="PANTHER" id="PTHR46018:SF2">
    <property type="entry name" value="ZINC PHOSPHODIESTERASE ELAC PROTEIN 1"/>
    <property type="match status" value="1"/>
</dbReference>
<accession>A0A521FHA1</accession>
<dbReference type="GO" id="GO:0042781">
    <property type="term" value="F:3'-tRNA processing endoribonuclease activity"/>
    <property type="evidence" value="ECO:0007669"/>
    <property type="project" value="TreeGrafter"/>
</dbReference>
<dbReference type="RefSeq" id="WP_142460107.1">
    <property type="nucleotide sequence ID" value="NZ_FXTJ01000009.1"/>
</dbReference>
<keyword evidence="1" id="KW-0255">Endonuclease</keyword>
<name>A0A521FHA1_9ACTN</name>
<dbReference type="Gene3D" id="3.60.15.10">
    <property type="entry name" value="Ribonuclease Z/Hydroxyacylglutathione hydrolase-like"/>
    <property type="match status" value="1"/>
</dbReference>
<dbReference type="PANTHER" id="PTHR46018">
    <property type="entry name" value="ZINC PHOSPHODIESTERASE ELAC PROTEIN 1"/>
    <property type="match status" value="1"/>
</dbReference>
<evidence type="ECO:0000313" key="4">
    <source>
        <dbReference type="EMBL" id="SMO95587.1"/>
    </source>
</evidence>
<dbReference type="CDD" id="cd07719">
    <property type="entry name" value="arylsulfatase_AtsA-like_MBL-fold"/>
    <property type="match status" value="1"/>
</dbReference>
<dbReference type="InterPro" id="IPR001279">
    <property type="entry name" value="Metallo-B-lactamas"/>
</dbReference>
<keyword evidence="5" id="KW-1185">Reference proteome</keyword>
<dbReference type="Proteomes" id="UP000317484">
    <property type="component" value="Unassembled WGS sequence"/>
</dbReference>
<dbReference type="AlphaFoldDB" id="A0A521FHA1"/>
<dbReference type="Pfam" id="PF00753">
    <property type="entry name" value="Lactamase_B"/>
    <property type="match status" value="1"/>
</dbReference>
<dbReference type="InterPro" id="IPR006311">
    <property type="entry name" value="TAT_signal"/>
</dbReference>
<protein>
    <submittedName>
        <fullName evidence="4">Ribonuclease BN, tRNA processing enzyme</fullName>
    </submittedName>
</protein>
<dbReference type="InterPro" id="IPR044094">
    <property type="entry name" value="AtsA-like_MBL-fold"/>
</dbReference>
<dbReference type="PROSITE" id="PS51318">
    <property type="entry name" value="TAT"/>
    <property type="match status" value="1"/>
</dbReference>
<evidence type="ECO:0000313" key="5">
    <source>
        <dbReference type="Proteomes" id="UP000317484"/>
    </source>
</evidence>
<evidence type="ECO:0000259" key="3">
    <source>
        <dbReference type="Pfam" id="PF00753"/>
    </source>
</evidence>
<sequence length="392" mass="41271">MCDVVSRVAGDPSVPEANRRAFLKALGVTAAAGGIAAAGMGTARAERAPSSGRGVRGRTRLVLLGTAGGPTLTQSQRSGVSTAVAYGDRVYVVDLGLGAMLRLRQSSLTPQDGTASTFSRVRGIFFTHLHSDHVTDWPAVYATGPMNATGRPEGAPIQVWGPGDRGSLPPFRGRPGTEPAVYNLSQPTPGTAAMTAYLTQAWAADFNDRARDSGFPGPQSLFTVHDVPAPVPTPPSGVPPRISPFPVWQDGEVTVTATLVDHRPTAPAFGFRFDTPDGSIVVSGDTGVSENLVELAQGADYLVHEVIDPDWIDRLVATLPATIGEPLRAHLLESHTAIDRVGRDVAEPAGVRNLVLTHLVPAENPEGRWRQAARGYSGRLVVGRDLLELAVG</sequence>
<keyword evidence="1" id="KW-0540">Nuclease</keyword>
<evidence type="ECO:0000256" key="1">
    <source>
        <dbReference type="ARBA" id="ARBA00022759"/>
    </source>
</evidence>
<reference evidence="4 5" key="1">
    <citation type="submission" date="2017-05" db="EMBL/GenBank/DDBJ databases">
        <authorList>
            <person name="Varghese N."/>
            <person name="Submissions S."/>
        </authorList>
    </citation>
    <scope>NUCLEOTIDE SEQUENCE [LARGE SCALE GENOMIC DNA]</scope>
    <source>
        <strain evidence="4 5">DSM 46834</strain>
    </source>
</reference>
<proteinExistence type="predicted"/>
<evidence type="ECO:0000256" key="2">
    <source>
        <dbReference type="ARBA" id="ARBA00022801"/>
    </source>
</evidence>
<gene>
    <name evidence="4" type="ORF">SAMN06273567_10916</name>
</gene>
<dbReference type="SUPFAM" id="SSF56281">
    <property type="entry name" value="Metallo-hydrolase/oxidoreductase"/>
    <property type="match status" value="1"/>
</dbReference>
<dbReference type="InterPro" id="IPR036866">
    <property type="entry name" value="RibonucZ/Hydroxyglut_hydro"/>
</dbReference>
<organism evidence="4 5">
    <name type="scientific">Geodermatophilus aquaeductus</name>
    <dbReference type="NCBI Taxonomy" id="1564161"/>
    <lineage>
        <taxon>Bacteria</taxon>
        <taxon>Bacillati</taxon>
        <taxon>Actinomycetota</taxon>
        <taxon>Actinomycetes</taxon>
        <taxon>Geodermatophilales</taxon>
        <taxon>Geodermatophilaceae</taxon>
        <taxon>Geodermatophilus</taxon>
    </lineage>
</organism>
<dbReference type="EMBL" id="FXTJ01000009">
    <property type="protein sequence ID" value="SMO95587.1"/>
    <property type="molecule type" value="Genomic_DNA"/>
</dbReference>